<feature type="transmembrane region" description="Helical" evidence="1">
    <location>
        <begin position="143"/>
        <end position="160"/>
    </location>
</feature>
<dbReference type="InterPro" id="IPR018750">
    <property type="entry name" value="DUF2306_membrane"/>
</dbReference>
<reference evidence="2 5" key="2">
    <citation type="submission" date="2020-01" db="EMBL/GenBank/DDBJ databases">
        <title>Insect and environment-associated Actinomycetes.</title>
        <authorList>
            <person name="Currrie C."/>
            <person name="Chevrette M."/>
            <person name="Carlson C."/>
            <person name="Stubbendieck R."/>
            <person name="Wendt-Pienkowski E."/>
        </authorList>
    </citation>
    <scope>NUCLEOTIDE SEQUENCE [LARGE SCALE GENOMIC DNA]</scope>
    <source>
        <strain evidence="2 5">SID8386</strain>
    </source>
</reference>
<dbReference type="STRING" id="112413.SAMN05421854_10986"/>
<evidence type="ECO:0000313" key="3">
    <source>
        <dbReference type="EMBL" id="SFQ15314.1"/>
    </source>
</evidence>
<feature type="transmembrane region" description="Helical" evidence="1">
    <location>
        <begin position="172"/>
        <end position="195"/>
    </location>
</feature>
<protein>
    <submittedName>
        <fullName evidence="2">DUF2306 domain-containing protein</fullName>
    </submittedName>
    <submittedName>
        <fullName evidence="3">Predicted membrane protein</fullName>
    </submittedName>
</protein>
<dbReference type="AlphaFoldDB" id="A0A1I5W6C3"/>
<organism evidence="3 4">
    <name type="scientific">Amycolatopsis rubida</name>
    <dbReference type="NCBI Taxonomy" id="112413"/>
    <lineage>
        <taxon>Bacteria</taxon>
        <taxon>Bacillati</taxon>
        <taxon>Actinomycetota</taxon>
        <taxon>Actinomycetes</taxon>
        <taxon>Pseudonocardiales</taxon>
        <taxon>Pseudonocardiaceae</taxon>
        <taxon>Amycolatopsis</taxon>
    </lineage>
</organism>
<feature type="transmembrane region" description="Helical" evidence="1">
    <location>
        <begin position="73"/>
        <end position="98"/>
    </location>
</feature>
<dbReference type="Proteomes" id="UP000199137">
    <property type="component" value="Unassembled WGS sequence"/>
</dbReference>
<name>A0A1I5W6C3_9PSEU</name>
<feature type="transmembrane region" description="Helical" evidence="1">
    <location>
        <begin position="110"/>
        <end position="131"/>
    </location>
</feature>
<keyword evidence="1" id="KW-1133">Transmembrane helix</keyword>
<feature type="transmembrane region" description="Helical" evidence="1">
    <location>
        <begin position="35"/>
        <end position="53"/>
    </location>
</feature>
<feature type="transmembrane region" description="Helical" evidence="1">
    <location>
        <begin position="215"/>
        <end position="235"/>
    </location>
</feature>
<keyword evidence="5" id="KW-1185">Reference proteome</keyword>
<evidence type="ECO:0000313" key="2">
    <source>
        <dbReference type="EMBL" id="NEC60283.1"/>
    </source>
</evidence>
<dbReference type="OrthoDB" id="4698148at2"/>
<reference evidence="3 4" key="1">
    <citation type="submission" date="2016-10" db="EMBL/GenBank/DDBJ databases">
        <authorList>
            <person name="de Groot N.N."/>
        </authorList>
    </citation>
    <scope>NUCLEOTIDE SEQUENCE [LARGE SCALE GENOMIC DNA]</scope>
    <source>
        <strain evidence="3 4">DSM 44637</strain>
    </source>
</reference>
<proteinExistence type="predicted"/>
<accession>A0A1I5W6C3</accession>
<evidence type="ECO:0000256" key="1">
    <source>
        <dbReference type="SAM" id="Phobius"/>
    </source>
</evidence>
<keyword evidence="1" id="KW-0472">Membrane</keyword>
<dbReference type="Pfam" id="PF10067">
    <property type="entry name" value="DUF2306"/>
    <property type="match status" value="1"/>
</dbReference>
<dbReference type="Proteomes" id="UP000470404">
    <property type="component" value="Unassembled WGS sequence"/>
</dbReference>
<evidence type="ECO:0000313" key="5">
    <source>
        <dbReference type="Proteomes" id="UP000470404"/>
    </source>
</evidence>
<keyword evidence="1" id="KW-0812">Transmembrane</keyword>
<dbReference type="EMBL" id="FOWC01000009">
    <property type="protein sequence ID" value="SFQ15314.1"/>
    <property type="molecule type" value="Genomic_DNA"/>
</dbReference>
<sequence>MTAGTDLRPPRVQPAAERTKRVEPGKHWWRRPWRAPLGPLGLVVVAFLAYSLPPYLAFDPARSRVPSTFPAHYLFLVGHVVFGSIAMVTALLQVWPWIRRKHPVLHRYSGRAYVFAGVLPSGLLALTIGAATPYGPVTRASDVLLAVLWLGTTWAGYRAARERRFGDHRRWMVRSFALTMSIILNRLIGPIAAIFLGPQLATTFGGSEIALTQSIAALGAWVSWTVALIAAQLWLDRKPNRRARV</sequence>
<gene>
    <name evidence="2" type="ORF">G3I59_33030</name>
    <name evidence="3" type="ORF">SAMN05421854_10986</name>
</gene>
<dbReference type="EMBL" id="JAAGNC010000170">
    <property type="protein sequence ID" value="NEC60283.1"/>
    <property type="molecule type" value="Genomic_DNA"/>
</dbReference>
<evidence type="ECO:0000313" key="4">
    <source>
        <dbReference type="Proteomes" id="UP000199137"/>
    </source>
</evidence>